<gene>
    <name evidence="11" type="primary">gmk</name>
    <name evidence="13" type="ORF">FOJ82_12415</name>
</gene>
<dbReference type="InterPro" id="IPR027417">
    <property type="entry name" value="P-loop_NTPase"/>
</dbReference>
<keyword evidence="8 11" id="KW-0067">ATP-binding</keyword>
<dbReference type="HAMAP" id="MF_00328">
    <property type="entry name" value="Guanylate_kinase"/>
    <property type="match status" value="1"/>
</dbReference>
<evidence type="ECO:0000256" key="7">
    <source>
        <dbReference type="ARBA" id="ARBA00022777"/>
    </source>
</evidence>
<evidence type="ECO:0000256" key="9">
    <source>
        <dbReference type="ARBA" id="ARBA00030128"/>
    </source>
</evidence>
<dbReference type="Proteomes" id="UP000317638">
    <property type="component" value="Unassembled WGS sequence"/>
</dbReference>
<evidence type="ECO:0000256" key="1">
    <source>
        <dbReference type="ARBA" id="ARBA00003531"/>
    </source>
</evidence>
<dbReference type="PROSITE" id="PS50052">
    <property type="entry name" value="GUANYLATE_KINASE_2"/>
    <property type="match status" value="1"/>
</dbReference>
<keyword evidence="11" id="KW-0963">Cytoplasm</keyword>
<comment type="catalytic activity">
    <reaction evidence="10 11">
        <text>GMP + ATP = GDP + ADP</text>
        <dbReference type="Rhea" id="RHEA:20780"/>
        <dbReference type="ChEBI" id="CHEBI:30616"/>
        <dbReference type="ChEBI" id="CHEBI:58115"/>
        <dbReference type="ChEBI" id="CHEBI:58189"/>
        <dbReference type="ChEBI" id="CHEBI:456216"/>
        <dbReference type="EC" id="2.7.4.8"/>
    </reaction>
</comment>
<dbReference type="GO" id="GO:0005829">
    <property type="term" value="C:cytosol"/>
    <property type="evidence" value="ECO:0007669"/>
    <property type="project" value="TreeGrafter"/>
</dbReference>
<dbReference type="OrthoDB" id="9808150at2"/>
<evidence type="ECO:0000256" key="2">
    <source>
        <dbReference type="ARBA" id="ARBA00005790"/>
    </source>
</evidence>
<evidence type="ECO:0000256" key="5">
    <source>
        <dbReference type="ARBA" id="ARBA00022679"/>
    </source>
</evidence>
<comment type="subcellular location">
    <subcellularLocation>
        <location evidence="11">Cytoplasm</location>
    </subcellularLocation>
</comment>
<dbReference type="GO" id="GO:0005524">
    <property type="term" value="F:ATP binding"/>
    <property type="evidence" value="ECO:0007669"/>
    <property type="project" value="UniProtKB-UniRule"/>
</dbReference>
<dbReference type="InterPro" id="IPR008144">
    <property type="entry name" value="Guanylate_kin-like_dom"/>
</dbReference>
<dbReference type="PROSITE" id="PS00856">
    <property type="entry name" value="GUANYLATE_KINASE_1"/>
    <property type="match status" value="1"/>
</dbReference>
<keyword evidence="14" id="KW-1185">Reference proteome</keyword>
<dbReference type="NCBIfam" id="TIGR03263">
    <property type="entry name" value="guanyl_kin"/>
    <property type="match status" value="1"/>
</dbReference>
<evidence type="ECO:0000256" key="11">
    <source>
        <dbReference type="HAMAP-Rule" id="MF_00328"/>
    </source>
</evidence>
<evidence type="ECO:0000256" key="4">
    <source>
        <dbReference type="ARBA" id="ARBA00016296"/>
    </source>
</evidence>
<organism evidence="13 14">
    <name type="scientific">Tessaracoccus rhinocerotis</name>
    <dbReference type="NCBI Taxonomy" id="1689449"/>
    <lineage>
        <taxon>Bacteria</taxon>
        <taxon>Bacillati</taxon>
        <taxon>Actinomycetota</taxon>
        <taxon>Actinomycetes</taxon>
        <taxon>Propionibacteriales</taxon>
        <taxon>Propionibacteriaceae</taxon>
        <taxon>Tessaracoccus</taxon>
    </lineage>
</organism>
<protein>
    <recommendedName>
        <fullName evidence="4 11">Guanylate kinase</fullName>
        <ecNumber evidence="3 11">2.7.4.8</ecNumber>
    </recommendedName>
    <alternativeName>
        <fullName evidence="9 11">GMP kinase</fullName>
    </alternativeName>
</protein>
<dbReference type="GO" id="GO:0004385">
    <property type="term" value="F:GMP kinase activity"/>
    <property type="evidence" value="ECO:0007669"/>
    <property type="project" value="UniProtKB-UniRule"/>
</dbReference>
<dbReference type="PANTHER" id="PTHR23117:SF13">
    <property type="entry name" value="GUANYLATE KINASE"/>
    <property type="match status" value="1"/>
</dbReference>
<comment type="similarity">
    <text evidence="2 11">Belongs to the guanylate kinase family.</text>
</comment>
<evidence type="ECO:0000259" key="12">
    <source>
        <dbReference type="PROSITE" id="PS50052"/>
    </source>
</evidence>
<dbReference type="FunFam" id="3.30.63.10:FF:000002">
    <property type="entry name" value="Guanylate kinase 1"/>
    <property type="match status" value="1"/>
</dbReference>
<evidence type="ECO:0000256" key="3">
    <source>
        <dbReference type="ARBA" id="ARBA00012961"/>
    </source>
</evidence>
<comment type="caution">
    <text evidence="13">The sequence shown here is derived from an EMBL/GenBank/DDBJ whole genome shotgun (WGS) entry which is preliminary data.</text>
</comment>
<dbReference type="AlphaFoldDB" id="A0A553JY27"/>
<proteinExistence type="inferred from homology"/>
<keyword evidence="6 11" id="KW-0547">Nucleotide-binding</keyword>
<dbReference type="InterPro" id="IPR017665">
    <property type="entry name" value="Guanylate_kinase"/>
</dbReference>
<evidence type="ECO:0000313" key="14">
    <source>
        <dbReference type="Proteomes" id="UP000317638"/>
    </source>
</evidence>
<keyword evidence="7 11" id="KW-0418">Kinase</keyword>
<dbReference type="InterPro" id="IPR020590">
    <property type="entry name" value="Guanylate_kinase_CS"/>
</dbReference>
<feature type="binding site" evidence="11">
    <location>
        <begin position="13"/>
        <end position="20"/>
    </location>
    <ligand>
        <name>ATP</name>
        <dbReference type="ChEBI" id="CHEBI:30616"/>
    </ligand>
</feature>
<evidence type="ECO:0000313" key="13">
    <source>
        <dbReference type="EMBL" id="TRY17343.1"/>
    </source>
</evidence>
<feature type="domain" description="Guanylate kinase-like" evidence="12">
    <location>
        <begin position="6"/>
        <end position="185"/>
    </location>
</feature>
<dbReference type="Pfam" id="PF00625">
    <property type="entry name" value="Guanylate_kin"/>
    <property type="match status" value="1"/>
</dbReference>
<dbReference type="EMBL" id="VKKG01000005">
    <property type="protein sequence ID" value="TRY17343.1"/>
    <property type="molecule type" value="Genomic_DNA"/>
</dbReference>
<evidence type="ECO:0000256" key="8">
    <source>
        <dbReference type="ARBA" id="ARBA00022840"/>
    </source>
</evidence>
<dbReference type="PANTHER" id="PTHR23117">
    <property type="entry name" value="GUANYLATE KINASE-RELATED"/>
    <property type="match status" value="1"/>
</dbReference>
<dbReference type="SMART" id="SM00072">
    <property type="entry name" value="GuKc"/>
    <property type="match status" value="1"/>
</dbReference>
<name>A0A553JY27_9ACTN</name>
<keyword evidence="5 11" id="KW-0808">Transferase</keyword>
<evidence type="ECO:0000256" key="6">
    <source>
        <dbReference type="ARBA" id="ARBA00022741"/>
    </source>
</evidence>
<reference evidence="13 14" key="1">
    <citation type="submission" date="2019-07" db="EMBL/GenBank/DDBJ databases">
        <authorList>
            <person name="Zhou L.-Y."/>
        </authorList>
    </citation>
    <scope>NUCLEOTIDE SEQUENCE [LARGE SCALE GENOMIC DNA]</scope>
    <source>
        <strain evidence="13 14">YIM 101269</strain>
    </source>
</reference>
<dbReference type="Gene3D" id="3.40.50.300">
    <property type="entry name" value="P-loop containing nucleotide triphosphate hydrolases"/>
    <property type="match status" value="1"/>
</dbReference>
<dbReference type="EC" id="2.7.4.8" evidence="3 11"/>
<dbReference type="InterPro" id="IPR008145">
    <property type="entry name" value="GK/Ca_channel_bsu"/>
</dbReference>
<dbReference type="CDD" id="cd00071">
    <property type="entry name" value="GMPK"/>
    <property type="match status" value="1"/>
</dbReference>
<comment type="function">
    <text evidence="1 11">Essential for recycling GMP and indirectly, cGMP.</text>
</comment>
<sequence length="186" mass="20662">MDNKNASVWVISGPSGVGKGTVCAALRRQRPEVFFSVSMTTRKPRPSETDGVSYHFVSDEHFRELVDAGEMLEHAVVHGLHSYGTPRRAVEEALAQGRPVVLEIDLQGARQVKENLPEAKLVFLQPPSWDELVKRLRGRGTEDEEAQSRRLETAKLELEAMAEADEVVENDDVEETVANLISLMGL</sequence>
<dbReference type="SUPFAM" id="SSF52540">
    <property type="entry name" value="P-loop containing nucleoside triphosphate hydrolases"/>
    <property type="match status" value="1"/>
</dbReference>
<dbReference type="Gene3D" id="3.30.63.10">
    <property type="entry name" value="Guanylate Kinase phosphate binding domain"/>
    <property type="match status" value="1"/>
</dbReference>
<accession>A0A553JY27</accession>
<evidence type="ECO:0000256" key="10">
    <source>
        <dbReference type="ARBA" id="ARBA00048594"/>
    </source>
</evidence>